<feature type="transmembrane region" description="Helical" evidence="1">
    <location>
        <begin position="222"/>
        <end position="240"/>
    </location>
</feature>
<keyword evidence="1" id="KW-0812">Transmembrane</keyword>
<keyword evidence="1" id="KW-0472">Membrane</keyword>
<dbReference type="CDD" id="cd00060">
    <property type="entry name" value="FHA"/>
    <property type="match status" value="1"/>
</dbReference>
<dbReference type="EMBL" id="BAAAFD010000001">
    <property type="protein sequence ID" value="GAA0851826.1"/>
    <property type="molecule type" value="Genomic_DNA"/>
</dbReference>
<dbReference type="SMART" id="SM00240">
    <property type="entry name" value="FHA"/>
    <property type="match status" value="1"/>
</dbReference>
<feature type="transmembrane region" description="Helical" evidence="1">
    <location>
        <begin position="190"/>
        <end position="210"/>
    </location>
</feature>
<keyword evidence="1" id="KW-1133">Transmembrane helix</keyword>
<dbReference type="Pfam" id="PF00498">
    <property type="entry name" value="FHA"/>
    <property type="match status" value="1"/>
</dbReference>
<comment type="caution">
    <text evidence="3">The sequence shown here is derived from an EMBL/GenBank/DDBJ whole genome shotgun (WGS) entry which is preliminary data.</text>
</comment>
<protein>
    <recommendedName>
        <fullName evidence="2">FHA domain-containing protein</fullName>
    </recommendedName>
</protein>
<dbReference type="RefSeq" id="WP_343855510.1">
    <property type="nucleotide sequence ID" value="NZ_BAAAFD010000001.1"/>
</dbReference>
<dbReference type="SUPFAM" id="SSF49879">
    <property type="entry name" value="SMAD/FHA domain"/>
    <property type="match status" value="1"/>
</dbReference>
<dbReference type="InterPro" id="IPR000253">
    <property type="entry name" value="FHA_dom"/>
</dbReference>
<dbReference type="PROSITE" id="PS50006">
    <property type="entry name" value="FHA_DOMAIN"/>
    <property type="match status" value="1"/>
</dbReference>
<dbReference type="Gene3D" id="2.60.200.20">
    <property type="match status" value="1"/>
</dbReference>
<accession>A0ABP3WLE9</accession>
<dbReference type="InterPro" id="IPR008984">
    <property type="entry name" value="SMAD_FHA_dom_sf"/>
</dbReference>
<reference evidence="4" key="1">
    <citation type="journal article" date="2019" name="Int. J. Syst. Evol. Microbiol.">
        <title>The Global Catalogue of Microorganisms (GCM) 10K type strain sequencing project: providing services to taxonomists for standard genome sequencing and annotation.</title>
        <authorList>
            <consortium name="The Broad Institute Genomics Platform"/>
            <consortium name="The Broad Institute Genome Sequencing Center for Infectious Disease"/>
            <person name="Wu L."/>
            <person name="Ma J."/>
        </authorList>
    </citation>
    <scope>NUCLEOTIDE SEQUENCE [LARGE SCALE GENOMIC DNA]</scope>
    <source>
        <strain evidence="4">JCM 15896</strain>
    </source>
</reference>
<dbReference type="Proteomes" id="UP001500359">
    <property type="component" value="Unassembled WGS sequence"/>
</dbReference>
<feature type="transmembrane region" description="Helical" evidence="1">
    <location>
        <begin position="124"/>
        <end position="142"/>
    </location>
</feature>
<feature type="transmembrane region" description="Helical" evidence="1">
    <location>
        <begin position="252"/>
        <end position="272"/>
    </location>
</feature>
<feature type="transmembrane region" description="Helical" evidence="1">
    <location>
        <begin position="157"/>
        <end position="178"/>
    </location>
</feature>
<evidence type="ECO:0000256" key="1">
    <source>
        <dbReference type="SAM" id="Phobius"/>
    </source>
</evidence>
<keyword evidence="4" id="KW-1185">Reference proteome</keyword>
<feature type="domain" description="FHA" evidence="2">
    <location>
        <begin position="25"/>
        <end position="76"/>
    </location>
</feature>
<gene>
    <name evidence="3" type="ORF">GCM10009114_00150</name>
</gene>
<proteinExistence type="predicted"/>
<name>A0ABP3WLE9_9ALTE</name>
<evidence type="ECO:0000313" key="3">
    <source>
        <dbReference type="EMBL" id="GAA0851826.1"/>
    </source>
</evidence>
<organism evidence="3 4">
    <name type="scientific">Aliiglaciecola litoralis</name>
    <dbReference type="NCBI Taxonomy" id="582857"/>
    <lineage>
        <taxon>Bacteria</taxon>
        <taxon>Pseudomonadati</taxon>
        <taxon>Pseudomonadota</taxon>
        <taxon>Gammaproteobacteria</taxon>
        <taxon>Alteromonadales</taxon>
        <taxon>Alteromonadaceae</taxon>
        <taxon>Aliiglaciecola</taxon>
    </lineage>
</organism>
<evidence type="ECO:0000313" key="4">
    <source>
        <dbReference type="Proteomes" id="UP001500359"/>
    </source>
</evidence>
<evidence type="ECO:0000259" key="2">
    <source>
        <dbReference type="PROSITE" id="PS50006"/>
    </source>
</evidence>
<sequence>MAIVVEMLSKDGKVLQHYFIPKEQVSIGRAYDNDIRIDDPYVSPHHANFSITEDNNDIAICDLESLNGVKINGKKSADCALSYDDVITLGRTRLRIFKPCQQVPPTIVLSELEENLSWLGYRRVCFILLSVFFGLVGIKYLNNNPGQFEASVLVEAFMRYAVVVSIWPFAFALLSKLAKKDSHIISQFSLLWLFLISIELLDYVQAFLLFNLDAISAVNGVMLLNKSLLFFALFWFTLFLAFHQSRRARNSIAATGTVLVSLYVLFPILFGANDFSPNPKYTSTMMAPAFRVVPTVEAHTFVQDSTDKMVEKLSKARLKSDP</sequence>